<name>A0A9Q1BWL3_HOLLE</name>
<evidence type="ECO:0008006" key="3">
    <source>
        <dbReference type="Google" id="ProtNLM"/>
    </source>
</evidence>
<dbReference type="InterPro" id="IPR036179">
    <property type="entry name" value="Ig-like_dom_sf"/>
</dbReference>
<evidence type="ECO:0000313" key="1">
    <source>
        <dbReference type="EMBL" id="KAJ8034653.1"/>
    </source>
</evidence>
<protein>
    <recommendedName>
        <fullName evidence="3">Ig-like domain-containing protein</fullName>
    </recommendedName>
</protein>
<dbReference type="AlphaFoldDB" id="A0A9Q1BWL3"/>
<evidence type="ECO:0000313" key="2">
    <source>
        <dbReference type="Proteomes" id="UP001152320"/>
    </source>
</evidence>
<dbReference type="EMBL" id="JAIZAY010000010">
    <property type="protein sequence ID" value="KAJ8034653.1"/>
    <property type="molecule type" value="Genomic_DNA"/>
</dbReference>
<gene>
    <name evidence="1" type="ORF">HOLleu_21580</name>
</gene>
<dbReference type="SUPFAM" id="SSF48726">
    <property type="entry name" value="Immunoglobulin"/>
    <property type="match status" value="1"/>
</dbReference>
<comment type="caution">
    <text evidence="1">The sequence shown here is derived from an EMBL/GenBank/DDBJ whole genome shotgun (WGS) entry which is preliminary data.</text>
</comment>
<organism evidence="1 2">
    <name type="scientific">Holothuria leucospilota</name>
    <name type="common">Black long sea cucumber</name>
    <name type="synonym">Mertensiothuria leucospilota</name>
    <dbReference type="NCBI Taxonomy" id="206669"/>
    <lineage>
        <taxon>Eukaryota</taxon>
        <taxon>Metazoa</taxon>
        <taxon>Echinodermata</taxon>
        <taxon>Eleutherozoa</taxon>
        <taxon>Echinozoa</taxon>
        <taxon>Holothuroidea</taxon>
        <taxon>Aspidochirotacea</taxon>
        <taxon>Aspidochirotida</taxon>
        <taxon>Holothuriidae</taxon>
        <taxon>Holothuria</taxon>
    </lineage>
</organism>
<dbReference type="Gene3D" id="2.60.40.10">
    <property type="entry name" value="Immunoglobulins"/>
    <property type="match status" value="1"/>
</dbReference>
<reference evidence="1" key="1">
    <citation type="submission" date="2021-10" db="EMBL/GenBank/DDBJ databases">
        <title>Tropical sea cucumber genome reveals ecological adaptation and Cuvierian tubules defense mechanism.</title>
        <authorList>
            <person name="Chen T."/>
        </authorList>
    </citation>
    <scope>NUCLEOTIDE SEQUENCE</scope>
    <source>
        <strain evidence="1">Nanhai2018</strain>
        <tissue evidence="1">Muscle</tissue>
    </source>
</reference>
<dbReference type="Proteomes" id="UP001152320">
    <property type="component" value="Chromosome 10"/>
</dbReference>
<dbReference type="InterPro" id="IPR013783">
    <property type="entry name" value="Ig-like_fold"/>
</dbReference>
<proteinExistence type="predicted"/>
<keyword evidence="2" id="KW-1185">Reference proteome</keyword>
<accession>A0A9Q1BWL3</accession>
<sequence>MCSSLSNCFAAASDTNVTILVNSSYVFNCSVQNLQDSFWLIGRKDGSFEQIAQTGNLFARYNTTYSLAAEDKFGNNETYSFQTLTLFRGTERDEGLYLCKEDKKNRTHINLIVEDPPNCIVTSESTRAGFEVTCHCEANPDSIRYEMYVNGTLYSRKMKDTVSSDKPVTTYCTGTNDVGHSKSKEKTLTPSHGKSKVVFAKI</sequence>